<gene>
    <name evidence="1" type="ORF">A2118_03195</name>
</gene>
<dbReference type="EMBL" id="MFKN01000044">
    <property type="protein sequence ID" value="OGG39665.1"/>
    <property type="molecule type" value="Genomic_DNA"/>
</dbReference>
<dbReference type="Proteomes" id="UP000179014">
    <property type="component" value="Unassembled WGS sequence"/>
</dbReference>
<reference evidence="1 2" key="1">
    <citation type="journal article" date="2016" name="Nat. Commun.">
        <title>Thousands of microbial genomes shed light on interconnected biogeochemical processes in an aquifer system.</title>
        <authorList>
            <person name="Anantharaman K."/>
            <person name="Brown C.T."/>
            <person name="Hug L.A."/>
            <person name="Sharon I."/>
            <person name="Castelle C.J."/>
            <person name="Probst A.J."/>
            <person name="Thomas B.C."/>
            <person name="Singh A."/>
            <person name="Wilkins M.J."/>
            <person name="Karaoz U."/>
            <person name="Brodie E.L."/>
            <person name="Williams K.H."/>
            <person name="Hubbard S.S."/>
            <person name="Banfield J.F."/>
        </authorList>
    </citation>
    <scope>NUCLEOTIDE SEQUENCE [LARGE SCALE GENOMIC DNA]</scope>
</reference>
<organism evidence="1 2">
    <name type="scientific">Candidatus Kaiserbacteria bacterium GWA2_50_9</name>
    <dbReference type="NCBI Taxonomy" id="1798474"/>
    <lineage>
        <taxon>Bacteria</taxon>
        <taxon>Candidatus Kaiseribacteriota</taxon>
    </lineage>
</organism>
<protein>
    <submittedName>
        <fullName evidence="1">Uncharacterized protein</fullName>
    </submittedName>
</protein>
<name>A0A1F6BRU4_9BACT</name>
<dbReference type="STRING" id="1798474.A2118_03195"/>
<proteinExistence type="predicted"/>
<evidence type="ECO:0000313" key="1">
    <source>
        <dbReference type="EMBL" id="OGG39665.1"/>
    </source>
</evidence>
<evidence type="ECO:0000313" key="2">
    <source>
        <dbReference type="Proteomes" id="UP000179014"/>
    </source>
</evidence>
<accession>A0A1F6BRU4</accession>
<sequence length="78" mass="9097">MNDINLEKSWESIITKTHSAKPNRGNLPERETLLASQVLLGQYELARSEKNKELIKFYTDVLETYEKHGINGHIVWEK</sequence>
<dbReference type="AlphaFoldDB" id="A0A1F6BRU4"/>
<comment type="caution">
    <text evidence="1">The sequence shown here is derived from an EMBL/GenBank/DDBJ whole genome shotgun (WGS) entry which is preliminary data.</text>
</comment>